<organism evidence="1 2">
    <name type="scientific">Bacillus phage G</name>
    <dbReference type="NCBI Taxonomy" id="2884420"/>
    <lineage>
        <taxon>Viruses</taxon>
        <taxon>Duplodnaviria</taxon>
        <taxon>Heunggongvirae</taxon>
        <taxon>Uroviricota</taxon>
        <taxon>Caudoviricetes</taxon>
        <taxon>Donellivirus</taxon>
        <taxon>Donellivirus gee</taxon>
    </lineage>
</organism>
<sequence length="252" mass="30312">MKNYFKVTDGQKINSIQNVYLIHSTIMKNLIDTNSYERAMVEVCNDIYSDDELIETIKKLRRKDRLFLCSIIYKWARKEWSHPSLPKNVYRPSTINSRWNALVVDSSAVFRERLSEAFHLEIFKICEHNYNTALMYFHTSKTNKNTYHITMHESVECYWGDVLGRMTLKYNEKQNTLKISYIENIVWKYRRHEMRPQNLKVELFRAVRKLIKQISNEKNKEPKLICHKQYEHLLEDAEKRGYLKKESEEDAS</sequence>
<dbReference type="KEGG" id="vg:18563504"/>
<evidence type="ECO:0000313" key="2">
    <source>
        <dbReference type="Proteomes" id="UP000009273"/>
    </source>
</evidence>
<proteinExistence type="predicted"/>
<dbReference type="RefSeq" id="YP_009015592.1">
    <property type="nucleotide sequence ID" value="NC_023719.1"/>
</dbReference>
<evidence type="ECO:0000313" key="1">
    <source>
        <dbReference type="EMBL" id="AEO93548.1"/>
    </source>
</evidence>
<reference evidence="1 2" key="1">
    <citation type="submission" date="2011-09" db="EMBL/GenBank/DDBJ databases">
        <authorList>
            <person name="Pope W.H."/>
            <person name="Pedulla M.L."/>
            <person name="Ford M.E."/>
            <person name="Peebles C.L."/>
            <person name="Hatfull G.H."/>
            <person name="Hendrix R.W."/>
        </authorList>
    </citation>
    <scope>NUCLEOTIDE SEQUENCE [LARGE SCALE GENOMIC DNA]</scope>
    <source>
        <strain evidence="1">G</strain>
    </source>
</reference>
<keyword evidence="2" id="KW-1185">Reference proteome</keyword>
<name>G3MA30_9CAUD</name>
<dbReference type="GeneID" id="18563504"/>
<accession>G3MA30</accession>
<gene>
    <name evidence="1" type="primary">289</name>
    <name evidence="1" type="ORF">G_289</name>
</gene>
<dbReference type="Proteomes" id="UP000009273">
    <property type="component" value="Segment"/>
</dbReference>
<protein>
    <submittedName>
        <fullName evidence="1">Gp289</fullName>
    </submittedName>
</protein>
<dbReference type="EMBL" id="JN638751">
    <property type="protein sequence ID" value="AEO93548.1"/>
    <property type="molecule type" value="Genomic_DNA"/>
</dbReference>